<reference evidence="2 3" key="1">
    <citation type="journal article" date="2021" name="Elife">
        <title>Chloroplast acquisition without the gene transfer in kleptoplastic sea slugs, Plakobranchus ocellatus.</title>
        <authorList>
            <person name="Maeda T."/>
            <person name="Takahashi S."/>
            <person name="Yoshida T."/>
            <person name="Shimamura S."/>
            <person name="Takaki Y."/>
            <person name="Nagai Y."/>
            <person name="Toyoda A."/>
            <person name="Suzuki Y."/>
            <person name="Arimoto A."/>
            <person name="Ishii H."/>
            <person name="Satoh N."/>
            <person name="Nishiyama T."/>
            <person name="Hasebe M."/>
            <person name="Maruyama T."/>
            <person name="Minagawa J."/>
            <person name="Obokata J."/>
            <person name="Shigenobu S."/>
        </authorList>
    </citation>
    <scope>NUCLEOTIDE SEQUENCE [LARGE SCALE GENOMIC DNA]</scope>
</reference>
<protein>
    <submittedName>
        <fullName evidence="2">Uncharacterized protein</fullName>
    </submittedName>
</protein>
<gene>
    <name evidence="2" type="ORF">PoB_004225300</name>
</gene>
<dbReference type="Proteomes" id="UP000735302">
    <property type="component" value="Unassembled WGS sequence"/>
</dbReference>
<feature type="compositionally biased region" description="Polar residues" evidence="1">
    <location>
        <begin position="30"/>
        <end position="42"/>
    </location>
</feature>
<accession>A0AAV4BAA6</accession>
<sequence>MPENPPLSGCLSLQSVKAPETFKTSPLVYQYQSPSGPSSDPASHTLGRPKEKSRLLPFKNTKTEKYLKNKISVVGACDIADDMIRPHEGEKSYFFPTGEKT</sequence>
<proteinExistence type="predicted"/>
<organism evidence="2 3">
    <name type="scientific">Plakobranchus ocellatus</name>
    <dbReference type="NCBI Taxonomy" id="259542"/>
    <lineage>
        <taxon>Eukaryota</taxon>
        <taxon>Metazoa</taxon>
        <taxon>Spiralia</taxon>
        <taxon>Lophotrochozoa</taxon>
        <taxon>Mollusca</taxon>
        <taxon>Gastropoda</taxon>
        <taxon>Heterobranchia</taxon>
        <taxon>Euthyneura</taxon>
        <taxon>Panpulmonata</taxon>
        <taxon>Sacoglossa</taxon>
        <taxon>Placobranchoidea</taxon>
        <taxon>Plakobranchidae</taxon>
        <taxon>Plakobranchus</taxon>
    </lineage>
</organism>
<keyword evidence="3" id="KW-1185">Reference proteome</keyword>
<comment type="caution">
    <text evidence="2">The sequence shown here is derived from an EMBL/GenBank/DDBJ whole genome shotgun (WGS) entry which is preliminary data.</text>
</comment>
<dbReference type="AlphaFoldDB" id="A0AAV4BAA6"/>
<evidence type="ECO:0000313" key="2">
    <source>
        <dbReference type="EMBL" id="GFO15748.1"/>
    </source>
</evidence>
<name>A0AAV4BAA6_9GAST</name>
<feature type="region of interest" description="Disordered" evidence="1">
    <location>
        <begin position="28"/>
        <end position="56"/>
    </location>
</feature>
<evidence type="ECO:0000256" key="1">
    <source>
        <dbReference type="SAM" id="MobiDB-lite"/>
    </source>
</evidence>
<evidence type="ECO:0000313" key="3">
    <source>
        <dbReference type="Proteomes" id="UP000735302"/>
    </source>
</evidence>
<dbReference type="EMBL" id="BLXT01004630">
    <property type="protein sequence ID" value="GFO15748.1"/>
    <property type="molecule type" value="Genomic_DNA"/>
</dbReference>